<sequence length="99" mass="11580">MTDDGLRKENMMDGRSEKKKGKDIIEKMTEVRLEKKRCKDIVANMTKIRLEKNEEVIYCSIDYARHRGVGETPSNVELKYPTEYLNSLKFLGFPVHKLT</sequence>
<organism evidence="2 3">
    <name type="scientific">Trichomalopsis sarcophagae</name>
    <dbReference type="NCBI Taxonomy" id="543379"/>
    <lineage>
        <taxon>Eukaryota</taxon>
        <taxon>Metazoa</taxon>
        <taxon>Ecdysozoa</taxon>
        <taxon>Arthropoda</taxon>
        <taxon>Hexapoda</taxon>
        <taxon>Insecta</taxon>
        <taxon>Pterygota</taxon>
        <taxon>Neoptera</taxon>
        <taxon>Endopterygota</taxon>
        <taxon>Hymenoptera</taxon>
        <taxon>Apocrita</taxon>
        <taxon>Proctotrupomorpha</taxon>
        <taxon>Chalcidoidea</taxon>
        <taxon>Pteromalidae</taxon>
        <taxon>Pteromalinae</taxon>
        <taxon>Trichomalopsis</taxon>
    </lineage>
</organism>
<comment type="caution">
    <text evidence="2">The sequence shown here is derived from an EMBL/GenBank/DDBJ whole genome shotgun (WGS) entry which is preliminary data.</text>
</comment>
<evidence type="ECO:0000313" key="2">
    <source>
        <dbReference type="EMBL" id="OXU19265.1"/>
    </source>
</evidence>
<gene>
    <name evidence="2" type="ORF">TSAR_013619</name>
</gene>
<protein>
    <submittedName>
        <fullName evidence="2">Uncharacterized protein</fullName>
    </submittedName>
</protein>
<reference evidence="2 3" key="1">
    <citation type="journal article" date="2017" name="Curr. Biol.">
        <title>The Evolution of Venom by Co-option of Single-Copy Genes.</title>
        <authorList>
            <person name="Martinson E.O."/>
            <person name="Mrinalini"/>
            <person name="Kelkar Y.D."/>
            <person name="Chang C.H."/>
            <person name="Werren J.H."/>
        </authorList>
    </citation>
    <scope>NUCLEOTIDE SEQUENCE [LARGE SCALE GENOMIC DNA]</scope>
    <source>
        <strain evidence="2 3">Alberta</strain>
        <tissue evidence="2">Whole body</tissue>
    </source>
</reference>
<dbReference type="EMBL" id="NNAY01003524">
    <property type="protein sequence ID" value="OXU19265.1"/>
    <property type="molecule type" value="Genomic_DNA"/>
</dbReference>
<evidence type="ECO:0000256" key="1">
    <source>
        <dbReference type="SAM" id="MobiDB-lite"/>
    </source>
</evidence>
<proteinExistence type="predicted"/>
<dbReference type="Proteomes" id="UP000215335">
    <property type="component" value="Unassembled WGS sequence"/>
</dbReference>
<accession>A0A232ELN6</accession>
<feature type="region of interest" description="Disordered" evidence="1">
    <location>
        <begin position="1"/>
        <end position="21"/>
    </location>
</feature>
<evidence type="ECO:0000313" key="3">
    <source>
        <dbReference type="Proteomes" id="UP000215335"/>
    </source>
</evidence>
<dbReference type="AlphaFoldDB" id="A0A232ELN6"/>
<name>A0A232ELN6_9HYME</name>
<keyword evidence="3" id="KW-1185">Reference proteome</keyword>